<sequence>MKMKIGISGAGGHLGTAVLKRLRELSGEHEVVGISRSPQSVQYADEARFGDYDAQGSLREAYLGLDRLLIIPTLDLRYGARARQLVHAVDAALSAGVGHIILISDIGTREEPEPHIGAASWVGEQRLIKSAPRWTILRANYFMESFAREVALSTVTGRMAELGDGRVAFVSRDDVAAAAAAILVGTGHSGAIYNATGTEALSIADRAHLIEQVAGKPINVIQTSMEELRQELELAQIPEEYLALALEIKRKTSEGVYDLVTGDVERLSGRRPISLGDVLKNYLVESAL</sequence>
<evidence type="ECO:0000313" key="3">
    <source>
        <dbReference type="EMBL" id="NIJ15711.1"/>
    </source>
</evidence>
<dbReference type="EMBL" id="JAASQR010000001">
    <property type="protein sequence ID" value="NIJ15711.1"/>
    <property type="molecule type" value="Genomic_DNA"/>
</dbReference>
<protein>
    <submittedName>
        <fullName evidence="3">NAD(P)H dehydrogenase (Quinone)</fullName>
        <ecNumber evidence="3">1.6.5.2</ecNumber>
    </submittedName>
</protein>
<keyword evidence="1" id="KW-0547">Nucleotide-binding</keyword>
<name>A0A846M545_9SPHN</name>
<gene>
    <name evidence="3" type="ORF">FHS54_000660</name>
</gene>
<evidence type="ECO:0000256" key="1">
    <source>
        <dbReference type="PROSITE-ProRule" id="PRU10141"/>
    </source>
</evidence>
<dbReference type="Pfam" id="PF13460">
    <property type="entry name" value="NAD_binding_10"/>
    <property type="match status" value="1"/>
</dbReference>
<dbReference type="InterPro" id="IPR052718">
    <property type="entry name" value="NmrA-type_oxidoreductase"/>
</dbReference>
<comment type="caution">
    <text evidence="3">The sequence shown here is derived from an EMBL/GenBank/DDBJ whole genome shotgun (WGS) entry which is preliminary data.</text>
</comment>
<feature type="binding site" evidence="1">
    <location>
        <position position="216"/>
    </location>
    <ligand>
        <name>ATP</name>
        <dbReference type="ChEBI" id="CHEBI:30616"/>
    </ligand>
</feature>
<evidence type="ECO:0000313" key="4">
    <source>
        <dbReference type="Proteomes" id="UP000576821"/>
    </source>
</evidence>
<dbReference type="GO" id="GO:0005524">
    <property type="term" value="F:ATP binding"/>
    <property type="evidence" value="ECO:0007669"/>
    <property type="project" value="UniProtKB-UniRule"/>
</dbReference>
<accession>A0A846M545</accession>
<dbReference type="Gene3D" id="3.40.50.720">
    <property type="entry name" value="NAD(P)-binding Rossmann-like Domain"/>
    <property type="match status" value="1"/>
</dbReference>
<dbReference type="InterPro" id="IPR017441">
    <property type="entry name" value="Protein_kinase_ATP_BS"/>
</dbReference>
<dbReference type="GO" id="GO:0003955">
    <property type="term" value="F:NAD(P)H dehydrogenase (quinone) activity"/>
    <property type="evidence" value="ECO:0007669"/>
    <property type="project" value="UniProtKB-EC"/>
</dbReference>
<dbReference type="PROSITE" id="PS00107">
    <property type="entry name" value="PROTEIN_KINASE_ATP"/>
    <property type="match status" value="1"/>
</dbReference>
<dbReference type="SUPFAM" id="SSF51735">
    <property type="entry name" value="NAD(P)-binding Rossmann-fold domains"/>
    <property type="match status" value="1"/>
</dbReference>
<dbReference type="Gene3D" id="3.90.25.10">
    <property type="entry name" value="UDP-galactose 4-epimerase, domain 1"/>
    <property type="match status" value="1"/>
</dbReference>
<keyword evidence="3" id="KW-0560">Oxidoreductase</keyword>
<dbReference type="PANTHER" id="PTHR47129">
    <property type="entry name" value="QUINONE OXIDOREDUCTASE 2"/>
    <property type="match status" value="1"/>
</dbReference>
<dbReference type="InterPro" id="IPR016040">
    <property type="entry name" value="NAD(P)-bd_dom"/>
</dbReference>
<organism evidence="3 4">
    <name type="scientific">Sphingobium vermicomposti</name>
    <dbReference type="NCBI Taxonomy" id="529005"/>
    <lineage>
        <taxon>Bacteria</taxon>
        <taxon>Pseudomonadati</taxon>
        <taxon>Pseudomonadota</taxon>
        <taxon>Alphaproteobacteria</taxon>
        <taxon>Sphingomonadales</taxon>
        <taxon>Sphingomonadaceae</taxon>
        <taxon>Sphingobium</taxon>
    </lineage>
</organism>
<dbReference type="InterPro" id="IPR036291">
    <property type="entry name" value="NAD(P)-bd_dom_sf"/>
</dbReference>
<reference evidence="3 4" key="1">
    <citation type="submission" date="2020-03" db="EMBL/GenBank/DDBJ databases">
        <title>Genomic Encyclopedia of Type Strains, Phase IV (KMG-IV): sequencing the most valuable type-strain genomes for metagenomic binning, comparative biology and taxonomic classification.</title>
        <authorList>
            <person name="Goeker M."/>
        </authorList>
    </citation>
    <scope>NUCLEOTIDE SEQUENCE [LARGE SCALE GENOMIC DNA]</scope>
    <source>
        <strain evidence="3 4">DSM 21299</strain>
    </source>
</reference>
<dbReference type="Proteomes" id="UP000576821">
    <property type="component" value="Unassembled WGS sequence"/>
</dbReference>
<keyword evidence="4" id="KW-1185">Reference proteome</keyword>
<dbReference type="PANTHER" id="PTHR47129:SF1">
    <property type="entry name" value="NMRA-LIKE DOMAIN-CONTAINING PROTEIN"/>
    <property type="match status" value="1"/>
</dbReference>
<proteinExistence type="predicted"/>
<dbReference type="EC" id="1.6.5.2" evidence="3"/>
<evidence type="ECO:0000259" key="2">
    <source>
        <dbReference type="Pfam" id="PF13460"/>
    </source>
</evidence>
<feature type="domain" description="NAD(P)-binding" evidence="2">
    <location>
        <begin position="9"/>
        <end position="183"/>
    </location>
</feature>
<dbReference type="AlphaFoldDB" id="A0A846M545"/>
<keyword evidence="1" id="KW-0067">ATP-binding</keyword>